<keyword evidence="5" id="KW-1185">Reference proteome</keyword>
<protein>
    <submittedName>
        <fullName evidence="4">Transcription initiation factor TFIID subunit D4</fullName>
        <ecNumber evidence="4">2.7.11.7</ecNumber>
    </submittedName>
</protein>
<name>A0A0D2KIT7_9CHLO</name>
<comment type="subcellular location">
    <subcellularLocation>
        <location evidence="1">Nucleus</location>
    </subcellularLocation>
</comment>
<dbReference type="OrthoDB" id="674604at2759"/>
<dbReference type="Proteomes" id="UP000054498">
    <property type="component" value="Unassembled WGS sequence"/>
</dbReference>
<evidence type="ECO:0000259" key="3">
    <source>
        <dbReference type="Pfam" id="PF04494"/>
    </source>
</evidence>
<keyword evidence="2" id="KW-0539">Nucleus</keyword>
<sequence>MRDSELDLLVVQYLKKRKLDHTLQVFQREGSVAGPAPNAGPGATAAALAQAQPDAADAGLARGLLGSYAADAAPQAYLDSFDALLRFVDASLDLYKPELRRVVYPVFVHTHLRLVARGAGPAAAELLRAHHARMTDAGGRRSAARAHEVSQLQGIALPSHLETHPFAKAALDRAARPLVRMCAYSFELLMHFLHGNKLWLLLAVINEHIRFEVYDGPPLLLDSDASAAEAEAGLLQVRNAAARLPLACSHASPTSELHQKPLALPRTP</sequence>
<dbReference type="InterPro" id="IPR007582">
    <property type="entry name" value="TFIID_NTD2"/>
</dbReference>
<keyword evidence="4" id="KW-0396">Initiation factor</keyword>
<evidence type="ECO:0000256" key="2">
    <source>
        <dbReference type="ARBA" id="ARBA00023242"/>
    </source>
</evidence>
<dbReference type="GO" id="GO:0016905">
    <property type="term" value="F:myosin heavy chain kinase activity"/>
    <property type="evidence" value="ECO:0007669"/>
    <property type="project" value="UniProtKB-EC"/>
</dbReference>
<dbReference type="PANTHER" id="PTHR19879:SF1">
    <property type="entry name" value="CANNONBALL-RELATED"/>
    <property type="match status" value="1"/>
</dbReference>
<dbReference type="SMART" id="SM00667">
    <property type="entry name" value="LisH"/>
    <property type="match status" value="1"/>
</dbReference>
<dbReference type="STRING" id="145388.A0A0D2KIT7"/>
<dbReference type="Gene3D" id="1.25.40.500">
    <property type="entry name" value="TFIID subunit TAF5, NTD2 domain"/>
    <property type="match status" value="1"/>
</dbReference>
<dbReference type="InterPro" id="IPR006594">
    <property type="entry name" value="LisH"/>
</dbReference>
<dbReference type="AlphaFoldDB" id="A0A0D2KIT7"/>
<dbReference type="CDD" id="cd08044">
    <property type="entry name" value="TAF5_NTD2"/>
    <property type="match status" value="1"/>
</dbReference>
<feature type="domain" description="TFIID subunit TAF5 NTD2" evidence="3">
    <location>
        <begin position="72"/>
        <end position="209"/>
    </location>
</feature>
<keyword evidence="4" id="KW-0648">Protein biosynthesis</keyword>
<dbReference type="GeneID" id="25729624"/>
<evidence type="ECO:0000256" key="1">
    <source>
        <dbReference type="ARBA" id="ARBA00004123"/>
    </source>
</evidence>
<dbReference type="SUPFAM" id="SSF160897">
    <property type="entry name" value="Taf5 N-terminal domain-like"/>
    <property type="match status" value="1"/>
</dbReference>
<dbReference type="PROSITE" id="PS50896">
    <property type="entry name" value="LISH"/>
    <property type="match status" value="1"/>
</dbReference>
<gene>
    <name evidence="4" type="ORF">MNEG_12278</name>
</gene>
<reference evidence="4 5" key="1">
    <citation type="journal article" date="2013" name="BMC Genomics">
        <title>Reconstruction of the lipid metabolism for the microalga Monoraphidium neglectum from its genome sequence reveals characteristics suitable for biofuel production.</title>
        <authorList>
            <person name="Bogen C."/>
            <person name="Al-Dilaimi A."/>
            <person name="Albersmeier A."/>
            <person name="Wichmann J."/>
            <person name="Grundmann M."/>
            <person name="Rupp O."/>
            <person name="Lauersen K.J."/>
            <person name="Blifernez-Klassen O."/>
            <person name="Kalinowski J."/>
            <person name="Goesmann A."/>
            <person name="Mussgnug J.H."/>
            <person name="Kruse O."/>
        </authorList>
    </citation>
    <scope>NUCLEOTIDE SEQUENCE [LARGE SCALE GENOMIC DNA]</scope>
    <source>
        <strain evidence="4 5">SAG 48.87</strain>
    </source>
</reference>
<dbReference type="EMBL" id="KK103380">
    <property type="protein sequence ID" value="KIY95683.1"/>
    <property type="molecule type" value="Genomic_DNA"/>
</dbReference>
<dbReference type="GO" id="GO:0005669">
    <property type="term" value="C:transcription factor TFIID complex"/>
    <property type="evidence" value="ECO:0007669"/>
    <property type="project" value="TreeGrafter"/>
</dbReference>
<keyword evidence="4" id="KW-0808">Transferase</keyword>
<organism evidence="4 5">
    <name type="scientific">Monoraphidium neglectum</name>
    <dbReference type="NCBI Taxonomy" id="145388"/>
    <lineage>
        <taxon>Eukaryota</taxon>
        <taxon>Viridiplantae</taxon>
        <taxon>Chlorophyta</taxon>
        <taxon>core chlorophytes</taxon>
        <taxon>Chlorophyceae</taxon>
        <taxon>CS clade</taxon>
        <taxon>Sphaeropleales</taxon>
        <taxon>Selenastraceae</taxon>
        <taxon>Monoraphidium</taxon>
    </lineage>
</organism>
<dbReference type="Pfam" id="PF04494">
    <property type="entry name" value="TFIID_NTD2"/>
    <property type="match status" value="1"/>
</dbReference>
<evidence type="ECO:0000313" key="5">
    <source>
        <dbReference type="Proteomes" id="UP000054498"/>
    </source>
</evidence>
<evidence type="ECO:0000313" key="4">
    <source>
        <dbReference type="EMBL" id="KIY95683.1"/>
    </source>
</evidence>
<dbReference type="GO" id="GO:0003743">
    <property type="term" value="F:translation initiation factor activity"/>
    <property type="evidence" value="ECO:0007669"/>
    <property type="project" value="UniProtKB-KW"/>
</dbReference>
<proteinExistence type="predicted"/>
<dbReference type="KEGG" id="mng:MNEG_12278"/>
<dbReference type="InterPro" id="IPR037264">
    <property type="entry name" value="TFIID_NTD2_sf"/>
</dbReference>
<dbReference type="EC" id="2.7.11.7" evidence="4"/>
<dbReference type="PANTHER" id="PTHR19879">
    <property type="entry name" value="TRANSCRIPTION INITIATION FACTOR TFIID"/>
    <property type="match status" value="1"/>
</dbReference>
<dbReference type="GO" id="GO:0006367">
    <property type="term" value="P:transcription initiation at RNA polymerase II promoter"/>
    <property type="evidence" value="ECO:0007669"/>
    <property type="project" value="TreeGrafter"/>
</dbReference>
<dbReference type="RefSeq" id="XP_013894703.1">
    <property type="nucleotide sequence ID" value="XM_014039249.1"/>
</dbReference>
<accession>A0A0D2KIT7</accession>
<dbReference type="GO" id="GO:0016251">
    <property type="term" value="F:RNA polymerase II general transcription initiation factor activity"/>
    <property type="evidence" value="ECO:0007669"/>
    <property type="project" value="TreeGrafter"/>
</dbReference>